<dbReference type="RefSeq" id="WP_157589447.1">
    <property type="nucleotide sequence ID" value="NZ_WPIN01000017.1"/>
</dbReference>
<evidence type="ECO:0000313" key="2">
    <source>
        <dbReference type="Proteomes" id="UP000436006"/>
    </source>
</evidence>
<accession>A0A7K1SM04</accession>
<dbReference type="EMBL" id="WPIN01000017">
    <property type="protein sequence ID" value="MVM34626.1"/>
    <property type="molecule type" value="Genomic_DNA"/>
</dbReference>
<dbReference type="Gene3D" id="2.40.70.10">
    <property type="entry name" value="Acid Proteases"/>
    <property type="match status" value="1"/>
</dbReference>
<dbReference type="AlphaFoldDB" id="A0A7K1SM04"/>
<dbReference type="InterPro" id="IPR021109">
    <property type="entry name" value="Peptidase_aspartic_dom_sf"/>
</dbReference>
<organism evidence="1 2">
    <name type="scientific">Spirosoma arboris</name>
    <dbReference type="NCBI Taxonomy" id="2682092"/>
    <lineage>
        <taxon>Bacteria</taxon>
        <taxon>Pseudomonadati</taxon>
        <taxon>Bacteroidota</taxon>
        <taxon>Cytophagia</taxon>
        <taxon>Cytophagales</taxon>
        <taxon>Cytophagaceae</taxon>
        <taxon>Spirosoma</taxon>
    </lineage>
</organism>
<comment type="caution">
    <text evidence="1">The sequence shown here is derived from an EMBL/GenBank/DDBJ whole genome shotgun (WGS) entry which is preliminary data.</text>
</comment>
<name>A0A7K1SM04_9BACT</name>
<proteinExistence type="predicted"/>
<keyword evidence="2" id="KW-1185">Reference proteome</keyword>
<sequence>MFISKLLLYVGSQGEKHLYTLFDSGRCAVATNLSCINPEHVPDLAHLESLGRIRRVATAAVGHYIEIRHVVRLDFYLQDVLLSDEFLVVPDLSEEAIIGAATMQKWRIKLDFEHDTVHVDPKVAKMQLI</sequence>
<dbReference type="Proteomes" id="UP000436006">
    <property type="component" value="Unassembled WGS sequence"/>
</dbReference>
<evidence type="ECO:0000313" key="1">
    <source>
        <dbReference type="EMBL" id="MVM34626.1"/>
    </source>
</evidence>
<reference evidence="1 2" key="1">
    <citation type="submission" date="2019-12" db="EMBL/GenBank/DDBJ databases">
        <title>Spirosoma sp. HMF4905 genome sequencing and assembly.</title>
        <authorList>
            <person name="Kang H."/>
            <person name="Cha I."/>
            <person name="Kim H."/>
            <person name="Joh K."/>
        </authorList>
    </citation>
    <scope>NUCLEOTIDE SEQUENCE [LARGE SCALE GENOMIC DNA]</scope>
    <source>
        <strain evidence="1 2">HMF4905</strain>
    </source>
</reference>
<gene>
    <name evidence="1" type="ORF">GO755_31655</name>
</gene>
<protein>
    <submittedName>
        <fullName evidence="1">Uncharacterized protein</fullName>
    </submittedName>
</protein>